<keyword evidence="4" id="KW-0297">G-protein coupled receptor</keyword>
<keyword evidence="5 8" id="KW-0472">Membrane</keyword>
<dbReference type="PROSITE" id="PS50262">
    <property type="entry name" value="G_PROTEIN_RECEP_F1_2"/>
    <property type="match status" value="1"/>
</dbReference>
<gene>
    <name evidence="10" type="ORF">Bpfe_011993</name>
</gene>
<dbReference type="Pfam" id="PF00001">
    <property type="entry name" value="7tm_1"/>
    <property type="match status" value="1"/>
</dbReference>
<dbReference type="InterPro" id="IPR000276">
    <property type="entry name" value="GPCR_Rhodpsn"/>
</dbReference>
<name>A0AAD8BR32_BIOPF</name>
<dbReference type="GO" id="GO:0004930">
    <property type="term" value="F:G protein-coupled receptor activity"/>
    <property type="evidence" value="ECO:0007669"/>
    <property type="project" value="UniProtKB-KW"/>
</dbReference>
<dbReference type="SUPFAM" id="SSF81321">
    <property type="entry name" value="Family A G protein-coupled receptor-like"/>
    <property type="match status" value="1"/>
</dbReference>
<dbReference type="Proteomes" id="UP001233172">
    <property type="component" value="Unassembled WGS sequence"/>
</dbReference>
<dbReference type="InterPro" id="IPR017452">
    <property type="entry name" value="GPCR_Rhodpsn_7TM"/>
</dbReference>
<feature type="transmembrane region" description="Helical" evidence="8">
    <location>
        <begin position="125"/>
        <end position="145"/>
    </location>
</feature>
<dbReference type="AlphaFoldDB" id="A0AAD8BR32"/>
<dbReference type="Gene3D" id="1.20.1070.10">
    <property type="entry name" value="Rhodopsin 7-helix transmembrane proteins"/>
    <property type="match status" value="1"/>
</dbReference>
<feature type="transmembrane region" description="Helical" evidence="8">
    <location>
        <begin position="86"/>
        <end position="105"/>
    </location>
</feature>
<dbReference type="PANTHER" id="PTHR24243:SF230">
    <property type="entry name" value="G-PROTEIN COUPLED RECEPTORS FAMILY 1 PROFILE DOMAIN-CONTAINING PROTEIN"/>
    <property type="match status" value="1"/>
</dbReference>
<proteinExistence type="predicted"/>
<sequence length="375" mass="42566">MTSNSDVISLVQGRVSEVSTDVNTIASVYEITTPCTVWSNEFCDPLLIATRYFTLYGTYLAFAIGIPGNALTCIILIKMKPFNSSMIWLIVLTVVDLINLLVRFIVGRVVASVSGPFEDWSCRLFYITAETCNFSSNLLLVGLTCERFIATHFPLKMNQWCTVQRSILAVAICLTVCLGQSMYVTEVYRANGLHQCVLREKYQNTWGVLYEDSFQTTVFKLLPIALLVLMNCLIARRLCATKAWQNKLSHGQSQSKSRQQRQIYQMLMASSICFILCIMPGIIYQYCHLLIERDDNGIRARLIMMNTFAVFEVYNSAANFVVYSIAAQKFRSEILHLLTCKGHTVRSSIWHQRPLRLKKHLVTSAQPKISVDLLD</sequence>
<dbReference type="PANTHER" id="PTHR24243">
    <property type="entry name" value="G-PROTEIN COUPLED RECEPTOR"/>
    <property type="match status" value="1"/>
</dbReference>
<feature type="domain" description="G-protein coupled receptors family 1 profile" evidence="9">
    <location>
        <begin position="68"/>
        <end position="323"/>
    </location>
</feature>
<reference evidence="10" key="2">
    <citation type="submission" date="2023-04" db="EMBL/GenBank/DDBJ databases">
        <authorList>
            <person name="Bu L."/>
            <person name="Lu L."/>
            <person name="Laidemitt M.R."/>
            <person name="Zhang S.M."/>
            <person name="Mutuku M."/>
            <person name="Mkoji G."/>
            <person name="Steinauer M."/>
            <person name="Loker E.S."/>
        </authorList>
    </citation>
    <scope>NUCLEOTIDE SEQUENCE</scope>
    <source>
        <strain evidence="10">KasaAsao</strain>
        <tissue evidence="10">Whole Snail</tissue>
    </source>
</reference>
<dbReference type="EMBL" id="JASAOG010000047">
    <property type="protein sequence ID" value="KAK0058688.1"/>
    <property type="molecule type" value="Genomic_DNA"/>
</dbReference>
<protein>
    <submittedName>
        <fullName evidence="10">Growth hormone secretagogue receptor type 1</fullName>
    </submittedName>
</protein>
<evidence type="ECO:0000313" key="10">
    <source>
        <dbReference type="EMBL" id="KAK0058688.1"/>
    </source>
</evidence>
<keyword evidence="2 8" id="KW-0812">Transmembrane</keyword>
<keyword evidence="6 10" id="KW-0675">Receptor</keyword>
<evidence type="ECO:0000256" key="7">
    <source>
        <dbReference type="ARBA" id="ARBA00023224"/>
    </source>
</evidence>
<evidence type="ECO:0000256" key="4">
    <source>
        <dbReference type="ARBA" id="ARBA00023040"/>
    </source>
</evidence>
<evidence type="ECO:0000256" key="2">
    <source>
        <dbReference type="ARBA" id="ARBA00022692"/>
    </source>
</evidence>
<dbReference type="PRINTS" id="PR00237">
    <property type="entry name" value="GPCRRHODOPSN"/>
</dbReference>
<evidence type="ECO:0000256" key="1">
    <source>
        <dbReference type="ARBA" id="ARBA00004141"/>
    </source>
</evidence>
<comment type="subcellular location">
    <subcellularLocation>
        <location evidence="1">Membrane</location>
        <topology evidence="1">Multi-pass membrane protein</topology>
    </subcellularLocation>
</comment>
<evidence type="ECO:0000313" key="11">
    <source>
        <dbReference type="Proteomes" id="UP001233172"/>
    </source>
</evidence>
<evidence type="ECO:0000259" key="9">
    <source>
        <dbReference type="PROSITE" id="PS50262"/>
    </source>
</evidence>
<feature type="transmembrane region" description="Helical" evidence="8">
    <location>
        <begin position="166"/>
        <end position="184"/>
    </location>
</feature>
<keyword evidence="3 8" id="KW-1133">Transmembrane helix</keyword>
<feature type="transmembrane region" description="Helical" evidence="8">
    <location>
        <begin position="303"/>
        <end position="326"/>
    </location>
</feature>
<feature type="transmembrane region" description="Helical" evidence="8">
    <location>
        <begin position="56"/>
        <end position="77"/>
    </location>
</feature>
<evidence type="ECO:0000256" key="5">
    <source>
        <dbReference type="ARBA" id="ARBA00023136"/>
    </source>
</evidence>
<accession>A0AAD8BR32</accession>
<evidence type="ECO:0000256" key="6">
    <source>
        <dbReference type="ARBA" id="ARBA00023170"/>
    </source>
</evidence>
<organism evidence="10 11">
    <name type="scientific">Biomphalaria pfeifferi</name>
    <name type="common">Bloodfluke planorb</name>
    <name type="synonym">Freshwater snail</name>
    <dbReference type="NCBI Taxonomy" id="112525"/>
    <lineage>
        <taxon>Eukaryota</taxon>
        <taxon>Metazoa</taxon>
        <taxon>Spiralia</taxon>
        <taxon>Lophotrochozoa</taxon>
        <taxon>Mollusca</taxon>
        <taxon>Gastropoda</taxon>
        <taxon>Heterobranchia</taxon>
        <taxon>Euthyneura</taxon>
        <taxon>Panpulmonata</taxon>
        <taxon>Hygrophila</taxon>
        <taxon>Lymnaeoidea</taxon>
        <taxon>Planorbidae</taxon>
        <taxon>Biomphalaria</taxon>
    </lineage>
</organism>
<evidence type="ECO:0000256" key="8">
    <source>
        <dbReference type="SAM" id="Phobius"/>
    </source>
</evidence>
<reference evidence="10" key="1">
    <citation type="journal article" date="2023" name="PLoS Negl. Trop. Dis.">
        <title>A genome sequence for Biomphalaria pfeifferi, the major vector snail for the human-infecting parasite Schistosoma mansoni.</title>
        <authorList>
            <person name="Bu L."/>
            <person name="Lu L."/>
            <person name="Laidemitt M.R."/>
            <person name="Zhang S.M."/>
            <person name="Mutuku M."/>
            <person name="Mkoji G."/>
            <person name="Steinauer M."/>
            <person name="Loker E.S."/>
        </authorList>
    </citation>
    <scope>NUCLEOTIDE SEQUENCE</scope>
    <source>
        <strain evidence="10">KasaAsao</strain>
    </source>
</reference>
<comment type="caution">
    <text evidence="10">The sequence shown here is derived from an EMBL/GenBank/DDBJ whole genome shotgun (WGS) entry which is preliminary data.</text>
</comment>
<keyword evidence="7" id="KW-0807">Transducer</keyword>
<feature type="transmembrane region" description="Helical" evidence="8">
    <location>
        <begin position="263"/>
        <end position="283"/>
    </location>
</feature>
<evidence type="ECO:0000256" key="3">
    <source>
        <dbReference type="ARBA" id="ARBA00022989"/>
    </source>
</evidence>
<keyword evidence="11" id="KW-1185">Reference proteome</keyword>
<dbReference type="GO" id="GO:0005886">
    <property type="term" value="C:plasma membrane"/>
    <property type="evidence" value="ECO:0007669"/>
    <property type="project" value="TreeGrafter"/>
</dbReference>
<feature type="transmembrane region" description="Helical" evidence="8">
    <location>
        <begin position="218"/>
        <end position="239"/>
    </location>
</feature>